<dbReference type="STRING" id="1173027.Mic7113_0782"/>
<dbReference type="SUPFAM" id="SSF55008">
    <property type="entry name" value="HMA, heavy metal-associated domain"/>
    <property type="match status" value="1"/>
</dbReference>
<dbReference type="eggNOG" id="COG2608">
    <property type="taxonomic scope" value="Bacteria"/>
</dbReference>
<keyword evidence="1" id="KW-0479">Metal-binding</keyword>
<dbReference type="GO" id="GO:0046872">
    <property type="term" value="F:metal ion binding"/>
    <property type="evidence" value="ECO:0007669"/>
    <property type="project" value="UniProtKB-KW"/>
</dbReference>
<gene>
    <name evidence="3" type="ORF">Mic7113_0782</name>
</gene>
<dbReference type="PATRIC" id="fig|1173027.3.peg.859"/>
<accession>K9WA50</accession>
<organism evidence="3 4">
    <name type="scientific">Allocoleopsis franciscana PCC 7113</name>
    <dbReference type="NCBI Taxonomy" id="1173027"/>
    <lineage>
        <taxon>Bacteria</taxon>
        <taxon>Bacillati</taxon>
        <taxon>Cyanobacteriota</taxon>
        <taxon>Cyanophyceae</taxon>
        <taxon>Coleofasciculales</taxon>
        <taxon>Coleofasciculaceae</taxon>
        <taxon>Allocoleopsis</taxon>
        <taxon>Allocoleopsis franciscana</taxon>
    </lineage>
</organism>
<dbReference type="HOGENOM" id="CLU_134973_5_2_3"/>
<keyword evidence="4" id="KW-1185">Reference proteome</keyword>
<dbReference type="RefSeq" id="WP_015180854.1">
    <property type="nucleotide sequence ID" value="NC_019738.1"/>
</dbReference>
<evidence type="ECO:0000313" key="3">
    <source>
        <dbReference type="EMBL" id="AFZ16691.1"/>
    </source>
</evidence>
<dbReference type="PROSITE" id="PS50846">
    <property type="entry name" value="HMA_2"/>
    <property type="match status" value="1"/>
</dbReference>
<name>K9WA50_9CYAN</name>
<dbReference type="InterPro" id="IPR006121">
    <property type="entry name" value="HMA_dom"/>
</dbReference>
<proteinExistence type="predicted"/>
<evidence type="ECO:0000256" key="1">
    <source>
        <dbReference type="ARBA" id="ARBA00022723"/>
    </source>
</evidence>
<feature type="domain" description="HMA" evidence="2">
    <location>
        <begin position="4"/>
        <end position="67"/>
    </location>
</feature>
<dbReference type="OrthoDB" id="516025at2"/>
<sequence>MAEKTLSFNVPSIVCDGCAKAITDEILTHESDAKVNVDVKAKTVSVDTAASEESIKQMITALGHTVS</sequence>
<evidence type="ECO:0000259" key="2">
    <source>
        <dbReference type="PROSITE" id="PS50846"/>
    </source>
</evidence>
<dbReference type="Gene3D" id="3.30.70.100">
    <property type="match status" value="1"/>
</dbReference>
<dbReference type="InterPro" id="IPR017969">
    <property type="entry name" value="Heavy-metal-associated_CS"/>
</dbReference>
<dbReference type="EMBL" id="CP003630">
    <property type="protein sequence ID" value="AFZ16691.1"/>
    <property type="molecule type" value="Genomic_DNA"/>
</dbReference>
<evidence type="ECO:0000313" key="4">
    <source>
        <dbReference type="Proteomes" id="UP000010471"/>
    </source>
</evidence>
<dbReference type="PROSITE" id="PS01047">
    <property type="entry name" value="HMA_1"/>
    <property type="match status" value="1"/>
</dbReference>
<dbReference type="CDD" id="cd00371">
    <property type="entry name" value="HMA"/>
    <property type="match status" value="1"/>
</dbReference>
<protein>
    <submittedName>
        <fullName evidence="3">Copper chaperone</fullName>
    </submittedName>
</protein>
<dbReference type="KEGG" id="mic:Mic7113_0782"/>
<dbReference type="Pfam" id="PF00403">
    <property type="entry name" value="HMA"/>
    <property type="match status" value="1"/>
</dbReference>
<dbReference type="InterPro" id="IPR036163">
    <property type="entry name" value="HMA_dom_sf"/>
</dbReference>
<reference evidence="3 4" key="1">
    <citation type="submission" date="2012-06" db="EMBL/GenBank/DDBJ databases">
        <title>Finished chromosome of genome of Microcoleus sp. PCC 7113.</title>
        <authorList>
            <consortium name="US DOE Joint Genome Institute"/>
            <person name="Gugger M."/>
            <person name="Coursin T."/>
            <person name="Rippka R."/>
            <person name="Tandeau De Marsac N."/>
            <person name="Huntemann M."/>
            <person name="Wei C.-L."/>
            <person name="Han J."/>
            <person name="Detter J.C."/>
            <person name="Han C."/>
            <person name="Tapia R."/>
            <person name="Chen A."/>
            <person name="Kyrpides N."/>
            <person name="Mavromatis K."/>
            <person name="Markowitz V."/>
            <person name="Szeto E."/>
            <person name="Ivanova N."/>
            <person name="Pagani I."/>
            <person name="Pati A."/>
            <person name="Goodwin L."/>
            <person name="Nordberg H.P."/>
            <person name="Cantor M.N."/>
            <person name="Hua S.X."/>
            <person name="Woyke T."/>
            <person name="Kerfeld C.A."/>
        </authorList>
    </citation>
    <scope>NUCLEOTIDE SEQUENCE [LARGE SCALE GENOMIC DNA]</scope>
    <source>
        <strain evidence="3 4">PCC 7113</strain>
    </source>
</reference>
<dbReference type="Proteomes" id="UP000010471">
    <property type="component" value="Chromosome"/>
</dbReference>
<dbReference type="AlphaFoldDB" id="K9WA50"/>